<organism evidence="2 3">
    <name type="scientific">Trichoderma gamsii</name>
    <dbReference type="NCBI Taxonomy" id="398673"/>
    <lineage>
        <taxon>Eukaryota</taxon>
        <taxon>Fungi</taxon>
        <taxon>Dikarya</taxon>
        <taxon>Ascomycota</taxon>
        <taxon>Pezizomycotina</taxon>
        <taxon>Sordariomycetes</taxon>
        <taxon>Hypocreomycetidae</taxon>
        <taxon>Hypocreales</taxon>
        <taxon>Hypocreaceae</taxon>
        <taxon>Trichoderma</taxon>
    </lineage>
</organism>
<evidence type="ECO:0000313" key="3">
    <source>
        <dbReference type="Proteomes" id="UP000054821"/>
    </source>
</evidence>
<keyword evidence="3" id="KW-1185">Reference proteome</keyword>
<dbReference type="AlphaFoldDB" id="A0A2P5A2T2"/>
<feature type="region of interest" description="Disordered" evidence="1">
    <location>
        <begin position="1"/>
        <end position="30"/>
    </location>
</feature>
<dbReference type="Proteomes" id="UP000054821">
    <property type="component" value="Unassembled WGS sequence"/>
</dbReference>
<evidence type="ECO:0000256" key="1">
    <source>
        <dbReference type="SAM" id="MobiDB-lite"/>
    </source>
</evidence>
<reference evidence="2 3" key="1">
    <citation type="journal article" date="2016" name="Genome Announc.">
        <title>Draft Whole-Genome Sequence of Trichoderma gamsii T6085, a Promising Biocontrol Agent of Fusarium Head Blight on Wheat.</title>
        <authorList>
            <person name="Baroncelli R."/>
            <person name="Zapparata A."/>
            <person name="Piaggeschi G."/>
            <person name="Sarrocco S."/>
            <person name="Vannacci G."/>
        </authorList>
    </citation>
    <scope>NUCLEOTIDE SEQUENCE [LARGE SCALE GENOMIC DNA]</scope>
    <source>
        <strain evidence="2 3">T6085</strain>
    </source>
</reference>
<evidence type="ECO:0000313" key="2">
    <source>
        <dbReference type="EMBL" id="PON30832.1"/>
    </source>
</evidence>
<dbReference type="EMBL" id="JPDN02000001">
    <property type="protein sequence ID" value="PON30832.1"/>
    <property type="molecule type" value="Genomic_DNA"/>
</dbReference>
<comment type="caution">
    <text evidence="2">The sequence shown here is derived from an EMBL/GenBank/DDBJ whole genome shotgun (WGS) entry which is preliminary data.</text>
</comment>
<sequence>MSTARMPLPKRRGVHHTPSTPSLKTPSSVSAPTHTYAIYMDESSPSHALEYSLSSMLSPQRFRS</sequence>
<dbReference type="GeneID" id="36347258"/>
<name>A0A2P5A2T2_9HYPO</name>
<accession>A0A2P5A2T2</accession>
<dbReference type="RefSeq" id="XP_024406736.1">
    <property type="nucleotide sequence ID" value="XM_024548521.1"/>
</dbReference>
<gene>
    <name evidence="2" type="ORF">TGAM01_v200252</name>
</gene>
<feature type="compositionally biased region" description="Low complexity" evidence="1">
    <location>
        <begin position="17"/>
        <end position="30"/>
    </location>
</feature>
<protein>
    <submittedName>
        <fullName evidence="2">Uncharacterized protein</fullName>
    </submittedName>
</protein>
<proteinExistence type="predicted"/>